<evidence type="ECO:0000259" key="1">
    <source>
        <dbReference type="PROSITE" id="PS51819"/>
    </source>
</evidence>
<protein>
    <submittedName>
        <fullName evidence="2">Putative glyoxalase superfamily protein PhnB</fullName>
    </submittedName>
</protein>
<reference evidence="2 3" key="1">
    <citation type="journal article" date="2015" name="Stand. Genomic Sci.">
        <title>Genomic Encyclopedia of Bacterial and Archaeal Type Strains, Phase III: the genomes of soil and plant-associated and newly described type strains.</title>
        <authorList>
            <person name="Whitman W.B."/>
            <person name="Woyke T."/>
            <person name="Klenk H.P."/>
            <person name="Zhou Y."/>
            <person name="Lilburn T.G."/>
            <person name="Beck B.J."/>
            <person name="De Vos P."/>
            <person name="Vandamme P."/>
            <person name="Eisen J.A."/>
            <person name="Garrity G."/>
            <person name="Hugenholtz P."/>
            <person name="Kyrpides N.C."/>
        </authorList>
    </citation>
    <scope>NUCLEOTIDE SEQUENCE [LARGE SCALE GENOMIC DNA]</scope>
    <source>
        <strain evidence="2 3">VKM Ac-2572</strain>
    </source>
</reference>
<evidence type="ECO:0000313" key="2">
    <source>
        <dbReference type="EMBL" id="TCO28304.1"/>
    </source>
</evidence>
<gene>
    <name evidence="2" type="ORF">EV652_106289</name>
</gene>
<dbReference type="InterPro" id="IPR037523">
    <property type="entry name" value="VOC_core"/>
</dbReference>
<name>A0A4R2HGK7_9ACTN</name>
<feature type="domain" description="VOC" evidence="1">
    <location>
        <begin position="5"/>
        <end position="127"/>
    </location>
</feature>
<dbReference type="SUPFAM" id="SSF54593">
    <property type="entry name" value="Glyoxalase/Bleomycin resistance protein/Dihydroxybiphenyl dioxygenase"/>
    <property type="match status" value="1"/>
</dbReference>
<comment type="caution">
    <text evidence="2">The sequence shown here is derived from an EMBL/GenBank/DDBJ whole genome shotgun (WGS) entry which is preliminary data.</text>
</comment>
<dbReference type="EMBL" id="SLWN01000006">
    <property type="protein sequence ID" value="TCO28304.1"/>
    <property type="molecule type" value="Genomic_DNA"/>
</dbReference>
<dbReference type="PROSITE" id="PS51819">
    <property type="entry name" value="VOC"/>
    <property type="match status" value="1"/>
</dbReference>
<dbReference type="OrthoDB" id="115162at2"/>
<proteinExistence type="predicted"/>
<dbReference type="RefSeq" id="WP_132210496.1">
    <property type="nucleotide sequence ID" value="NZ_SLWN01000006.1"/>
</dbReference>
<sequence>MRKFRAPQITFYSDDLASLRAFYLGLGFEQRFQHPPEGPPIHVELTLDGFNLGIADVESARKDHGLSPNLAGRAAELVLWCDDTDGEYARLTAAGSKSLSEPHDWLGNLRIAWIADPDGNPIQLVQLVSPTTH</sequence>
<dbReference type="Pfam" id="PF00903">
    <property type="entry name" value="Glyoxalase"/>
    <property type="match status" value="1"/>
</dbReference>
<keyword evidence="3" id="KW-1185">Reference proteome</keyword>
<dbReference type="InterPro" id="IPR029068">
    <property type="entry name" value="Glyas_Bleomycin-R_OHBP_Dase"/>
</dbReference>
<dbReference type="Gene3D" id="3.10.180.10">
    <property type="entry name" value="2,3-Dihydroxybiphenyl 1,2-Dioxygenase, domain 1"/>
    <property type="match status" value="1"/>
</dbReference>
<evidence type="ECO:0000313" key="3">
    <source>
        <dbReference type="Proteomes" id="UP000294508"/>
    </source>
</evidence>
<accession>A0A4R2HGK7</accession>
<organism evidence="2 3">
    <name type="scientific">Kribbella steppae</name>
    <dbReference type="NCBI Taxonomy" id="2512223"/>
    <lineage>
        <taxon>Bacteria</taxon>
        <taxon>Bacillati</taxon>
        <taxon>Actinomycetota</taxon>
        <taxon>Actinomycetes</taxon>
        <taxon>Propionibacteriales</taxon>
        <taxon>Kribbellaceae</taxon>
        <taxon>Kribbella</taxon>
    </lineage>
</organism>
<dbReference type="InterPro" id="IPR004360">
    <property type="entry name" value="Glyas_Fos-R_dOase_dom"/>
</dbReference>
<dbReference type="Proteomes" id="UP000294508">
    <property type="component" value="Unassembled WGS sequence"/>
</dbReference>
<dbReference type="AlphaFoldDB" id="A0A4R2HGK7"/>